<organism evidence="1 2">
    <name type="scientific">Fischerella thermalis CCMEE 5318</name>
    <dbReference type="NCBI Taxonomy" id="2019666"/>
    <lineage>
        <taxon>Bacteria</taxon>
        <taxon>Bacillati</taxon>
        <taxon>Cyanobacteriota</taxon>
        <taxon>Cyanophyceae</taxon>
        <taxon>Nostocales</taxon>
        <taxon>Hapalosiphonaceae</taxon>
        <taxon>Fischerella</taxon>
    </lineage>
</organism>
<dbReference type="Proteomes" id="UP000235081">
    <property type="component" value="Unassembled WGS sequence"/>
</dbReference>
<reference evidence="1 2" key="1">
    <citation type="submission" date="2017-07" db="EMBL/GenBank/DDBJ databases">
        <title>Genomes of Fischerella (Mastigocladus) sp. strains.</title>
        <authorList>
            <person name="Miller S.R."/>
        </authorList>
    </citation>
    <scope>NUCLEOTIDE SEQUENCE [LARGE SCALE GENOMIC DNA]</scope>
    <source>
        <strain evidence="1 2">CCMEE 5318</strain>
    </source>
</reference>
<evidence type="ECO:0000313" key="2">
    <source>
        <dbReference type="Proteomes" id="UP000235081"/>
    </source>
</evidence>
<evidence type="ECO:0000313" key="1">
    <source>
        <dbReference type="EMBL" id="PMB24977.1"/>
    </source>
</evidence>
<protein>
    <submittedName>
        <fullName evidence="1">Uncharacterized protein</fullName>
    </submittedName>
</protein>
<comment type="caution">
    <text evidence="1">The sequence shown here is derived from an EMBL/GenBank/DDBJ whole genome shotgun (WGS) entry which is preliminary data.</text>
</comment>
<name>A0A2N6LK19_9CYAN</name>
<proteinExistence type="predicted"/>
<dbReference type="EMBL" id="NMQE01000179">
    <property type="protein sequence ID" value="PMB24977.1"/>
    <property type="molecule type" value="Genomic_DNA"/>
</dbReference>
<gene>
    <name evidence="1" type="ORF">CEN46_06700</name>
</gene>
<sequence>MVEAGEPLLIPFPYKSDTFGDQTKGTRGTRRTRGKIYIKNFVKWYKTLPLTIVQPGNKLGNSSFLFPIKSCLLPECLFSLPFLFVDKTYQLN</sequence>
<dbReference type="AlphaFoldDB" id="A0A2N6LK19"/>
<accession>A0A2N6LK19</accession>